<evidence type="ECO:0000256" key="1">
    <source>
        <dbReference type="SAM" id="MobiDB-lite"/>
    </source>
</evidence>
<gene>
    <name evidence="2" type="ORF">Ato02nite_098270</name>
</gene>
<reference evidence="2 3" key="1">
    <citation type="submission" date="2021-03" db="EMBL/GenBank/DDBJ databases">
        <title>Whole genome shotgun sequence of Actinoplanes toevensis NBRC 105298.</title>
        <authorList>
            <person name="Komaki H."/>
            <person name="Tamura T."/>
        </authorList>
    </citation>
    <scope>NUCLEOTIDE SEQUENCE [LARGE SCALE GENOMIC DNA]</scope>
    <source>
        <strain evidence="2 3">NBRC 105298</strain>
    </source>
</reference>
<evidence type="ECO:0000313" key="3">
    <source>
        <dbReference type="Proteomes" id="UP000677082"/>
    </source>
</evidence>
<organism evidence="2 3">
    <name type="scientific">Paractinoplanes toevensis</name>
    <dbReference type="NCBI Taxonomy" id="571911"/>
    <lineage>
        <taxon>Bacteria</taxon>
        <taxon>Bacillati</taxon>
        <taxon>Actinomycetota</taxon>
        <taxon>Actinomycetes</taxon>
        <taxon>Micromonosporales</taxon>
        <taxon>Micromonosporaceae</taxon>
        <taxon>Paractinoplanes</taxon>
    </lineage>
</organism>
<sequence length="52" mass="5419">MTFSPDPGPAEAIDAAYRTKYGTEAALVTSSPAREATLRIRPADTTSPAGTH</sequence>
<accession>A0A919WD30</accession>
<keyword evidence="3" id="KW-1185">Reference proteome</keyword>
<comment type="caution">
    <text evidence="2">The sequence shown here is derived from an EMBL/GenBank/DDBJ whole genome shotgun (WGS) entry which is preliminary data.</text>
</comment>
<dbReference type="AlphaFoldDB" id="A0A919WD30"/>
<dbReference type="EMBL" id="BOQN01000176">
    <property type="protein sequence ID" value="GIM98034.1"/>
    <property type="molecule type" value="Genomic_DNA"/>
</dbReference>
<dbReference type="Proteomes" id="UP000677082">
    <property type="component" value="Unassembled WGS sequence"/>
</dbReference>
<evidence type="ECO:0000313" key="2">
    <source>
        <dbReference type="EMBL" id="GIM98034.1"/>
    </source>
</evidence>
<proteinExistence type="predicted"/>
<feature type="region of interest" description="Disordered" evidence="1">
    <location>
        <begin position="33"/>
        <end position="52"/>
    </location>
</feature>
<protein>
    <submittedName>
        <fullName evidence="2">Uncharacterized protein</fullName>
    </submittedName>
</protein>
<name>A0A919WD30_9ACTN</name>